<evidence type="ECO:0000256" key="4">
    <source>
        <dbReference type="SAM" id="Coils"/>
    </source>
</evidence>
<dbReference type="InterPro" id="IPR004826">
    <property type="entry name" value="bZIP_Maf"/>
</dbReference>
<protein>
    <recommendedName>
        <fullName evidence="6">BZIP domain-containing protein</fullName>
    </recommendedName>
</protein>
<keyword evidence="3" id="KW-0804">Transcription</keyword>
<dbReference type="EMBL" id="KV745284">
    <property type="protein sequence ID" value="OCK75706.1"/>
    <property type="molecule type" value="Genomic_DNA"/>
</dbReference>
<keyword evidence="2" id="KW-0238">DNA-binding</keyword>
<keyword evidence="1" id="KW-0805">Transcription regulation</keyword>
<proteinExistence type="predicted"/>
<evidence type="ECO:0000256" key="5">
    <source>
        <dbReference type="SAM" id="MobiDB-lite"/>
    </source>
</evidence>
<dbReference type="GO" id="GO:0003700">
    <property type="term" value="F:DNA-binding transcription factor activity"/>
    <property type="evidence" value="ECO:0007669"/>
    <property type="project" value="InterPro"/>
</dbReference>
<evidence type="ECO:0000259" key="6">
    <source>
        <dbReference type="PROSITE" id="PS50217"/>
    </source>
</evidence>
<evidence type="ECO:0000256" key="1">
    <source>
        <dbReference type="ARBA" id="ARBA00023015"/>
    </source>
</evidence>
<feature type="region of interest" description="Disordered" evidence="5">
    <location>
        <begin position="1"/>
        <end position="22"/>
    </location>
</feature>
<dbReference type="InterPro" id="IPR004827">
    <property type="entry name" value="bZIP"/>
</dbReference>
<dbReference type="SMART" id="SM00338">
    <property type="entry name" value="BRLZ"/>
    <property type="match status" value="1"/>
</dbReference>
<feature type="domain" description="BZIP" evidence="6">
    <location>
        <begin position="80"/>
        <end position="143"/>
    </location>
</feature>
<dbReference type="AlphaFoldDB" id="A0A8E2E1L5"/>
<dbReference type="Proteomes" id="UP000250266">
    <property type="component" value="Unassembled WGS sequence"/>
</dbReference>
<evidence type="ECO:0000256" key="3">
    <source>
        <dbReference type="ARBA" id="ARBA00023163"/>
    </source>
</evidence>
<organism evidence="7 8">
    <name type="scientific">Lepidopterella palustris CBS 459.81</name>
    <dbReference type="NCBI Taxonomy" id="1314670"/>
    <lineage>
        <taxon>Eukaryota</taxon>
        <taxon>Fungi</taxon>
        <taxon>Dikarya</taxon>
        <taxon>Ascomycota</taxon>
        <taxon>Pezizomycotina</taxon>
        <taxon>Dothideomycetes</taxon>
        <taxon>Pleosporomycetidae</taxon>
        <taxon>Mytilinidiales</taxon>
        <taxon>Argynnaceae</taxon>
        <taxon>Lepidopterella</taxon>
    </lineage>
</organism>
<keyword evidence="4" id="KW-0175">Coiled coil</keyword>
<keyword evidence="8" id="KW-1185">Reference proteome</keyword>
<dbReference type="InterPro" id="IPR046347">
    <property type="entry name" value="bZIP_sf"/>
</dbReference>
<dbReference type="PROSITE" id="PS50217">
    <property type="entry name" value="BZIP"/>
    <property type="match status" value="1"/>
</dbReference>
<dbReference type="Pfam" id="PF03131">
    <property type="entry name" value="bZIP_Maf"/>
    <property type="match status" value="1"/>
</dbReference>
<name>A0A8E2E1L5_9PEZI</name>
<evidence type="ECO:0000256" key="2">
    <source>
        <dbReference type="ARBA" id="ARBA00023125"/>
    </source>
</evidence>
<dbReference type="SUPFAM" id="SSF57959">
    <property type="entry name" value="Leucine zipper domain"/>
    <property type="match status" value="1"/>
</dbReference>
<feature type="compositionally biased region" description="Polar residues" evidence="5">
    <location>
        <begin position="13"/>
        <end position="22"/>
    </location>
</feature>
<dbReference type="OrthoDB" id="3945479at2759"/>
<evidence type="ECO:0000313" key="8">
    <source>
        <dbReference type="Proteomes" id="UP000250266"/>
    </source>
</evidence>
<evidence type="ECO:0000313" key="7">
    <source>
        <dbReference type="EMBL" id="OCK75706.1"/>
    </source>
</evidence>
<dbReference type="Gene3D" id="1.20.5.170">
    <property type="match status" value="1"/>
</dbReference>
<gene>
    <name evidence="7" type="ORF">K432DRAFT_408789</name>
</gene>
<dbReference type="GO" id="GO:0003677">
    <property type="term" value="F:DNA binding"/>
    <property type="evidence" value="ECO:0007669"/>
    <property type="project" value="UniProtKB-KW"/>
</dbReference>
<accession>A0A8E2E1L5</accession>
<sequence length="217" mass="25321">MLRTAASDVATAPSFNSKPGLNNVYHTSSISPVAMPTSSTLGLCRRDRKKNARFDIPPERSLQNIDQLILESTNDEEVKELKQHKRLLRNRQAALDTRYRKKKHTEELEEEKKLYVERKRELEDEKKKLQMQLKNLTIEYEELLLQNSQLSQEVEALKLERERLVEKQSDPSTTILPSQPPIEFSELTLDIENWDEFVMVDDFAMDSNQQMQMLSVT</sequence>
<reference evidence="7 8" key="1">
    <citation type="journal article" date="2016" name="Nat. Commun.">
        <title>Ectomycorrhizal ecology is imprinted in the genome of the dominant symbiotic fungus Cenococcum geophilum.</title>
        <authorList>
            <consortium name="DOE Joint Genome Institute"/>
            <person name="Peter M."/>
            <person name="Kohler A."/>
            <person name="Ohm R.A."/>
            <person name="Kuo A."/>
            <person name="Krutzmann J."/>
            <person name="Morin E."/>
            <person name="Arend M."/>
            <person name="Barry K.W."/>
            <person name="Binder M."/>
            <person name="Choi C."/>
            <person name="Clum A."/>
            <person name="Copeland A."/>
            <person name="Grisel N."/>
            <person name="Haridas S."/>
            <person name="Kipfer T."/>
            <person name="LaButti K."/>
            <person name="Lindquist E."/>
            <person name="Lipzen A."/>
            <person name="Maire R."/>
            <person name="Meier B."/>
            <person name="Mihaltcheva S."/>
            <person name="Molinier V."/>
            <person name="Murat C."/>
            <person name="Poggeler S."/>
            <person name="Quandt C.A."/>
            <person name="Sperisen C."/>
            <person name="Tritt A."/>
            <person name="Tisserant E."/>
            <person name="Crous P.W."/>
            <person name="Henrissat B."/>
            <person name="Nehls U."/>
            <person name="Egli S."/>
            <person name="Spatafora J.W."/>
            <person name="Grigoriev I.V."/>
            <person name="Martin F.M."/>
        </authorList>
    </citation>
    <scope>NUCLEOTIDE SEQUENCE [LARGE SCALE GENOMIC DNA]</scope>
    <source>
        <strain evidence="7 8">CBS 459.81</strain>
    </source>
</reference>
<feature type="coiled-coil region" evidence="4">
    <location>
        <begin position="101"/>
        <end position="167"/>
    </location>
</feature>